<sequence length="744" mass="81112">MVLKDDPETHVVAHVEVCKSYTGTCTLSAMQMKALCVVVGDRVELAVRVRENDENTDLERDMRSKTVEEFRNRLNTDEGNPSGGLDKGIGICTAEEVKYRVHVNGNTTAKWPVGNTYTSSTHGNDCTQEVHRRSTHEIRSTPRAHTSTTHESGCAQRVGRGGPCTVVLTVTAIPVQVKSDKDYLKHVRVGGNVGSRITDEQKTRITVGDMQTLGCSNGDQVIIRKLSIDDNSMDTWESATILLPANLGNVDLPPAEVVSTILSERWVWENGQSISLPTTSAGTVVGEIVCRRRRSNNMKHSQSNVGTNTQKSIPSQCAHMPGDVQANTLSSVCTCTCDLDATKGCTCTCLRRVTCDECAVDCMGSATNRHYTTNRLGAVNRIGTIADATRIFVCVEGVAMQQRGGFAVYLPPRPKEHHKGYLGSEIIQPSTVNFATVHQLLKERMGFSNGPSRTDFGFSTPANILLSGDAGIGKTVATLSYSLNTLQVPVVVVSMSTMAKRRWNAMITHPLSASIKDAFHAAEQLSECVLLLDDLDALVVVKGAEESGVPILQEQLDLERVLVDVLKRNEYGDGNVRMRVVGMTQAQTAPSSRVAIVSTCRSAQLLRHTLVSCFTDTVHLAVPEVVYMQGKTVDTKDATKGLLSSMFPQIYDKNKDAMNVLANKMSDAELMSVHRVYKSLVAIEPKSSGNSVNDTQIPTLLTQAFERVRQPQASASVERVTWDDISGLQEVKTILEEAVLSIFK</sequence>
<keyword evidence="2" id="KW-0067">ATP-binding</keyword>
<evidence type="ECO:0000256" key="1">
    <source>
        <dbReference type="ARBA" id="ARBA00022741"/>
    </source>
</evidence>
<protein>
    <recommendedName>
        <fullName evidence="4">AAA+ ATPase domain-containing protein</fullName>
    </recommendedName>
</protein>
<evidence type="ECO:0000256" key="3">
    <source>
        <dbReference type="SAM" id="MobiDB-lite"/>
    </source>
</evidence>
<evidence type="ECO:0000256" key="2">
    <source>
        <dbReference type="ARBA" id="ARBA00022840"/>
    </source>
</evidence>
<dbReference type="Pfam" id="PF00004">
    <property type="entry name" value="AAA"/>
    <property type="match status" value="1"/>
</dbReference>
<evidence type="ECO:0000313" key="6">
    <source>
        <dbReference type="Proteomes" id="UP000054560"/>
    </source>
</evidence>
<dbReference type="RefSeq" id="XP_014149779.1">
    <property type="nucleotide sequence ID" value="XM_014294304.1"/>
</dbReference>
<feature type="compositionally biased region" description="Basic and acidic residues" evidence="3">
    <location>
        <begin position="128"/>
        <end position="140"/>
    </location>
</feature>
<dbReference type="InterPro" id="IPR003959">
    <property type="entry name" value="ATPase_AAA_core"/>
</dbReference>
<keyword evidence="6" id="KW-1185">Reference proteome</keyword>
<dbReference type="SMART" id="SM00382">
    <property type="entry name" value="AAA"/>
    <property type="match status" value="1"/>
</dbReference>
<feature type="region of interest" description="Disordered" evidence="3">
    <location>
        <begin position="114"/>
        <end position="156"/>
    </location>
</feature>
<gene>
    <name evidence="5" type="ORF">SARC_11605</name>
</gene>
<dbReference type="AlphaFoldDB" id="A0A0L0FGG9"/>
<dbReference type="InterPro" id="IPR003593">
    <property type="entry name" value="AAA+_ATPase"/>
</dbReference>
<keyword evidence="1" id="KW-0547">Nucleotide-binding</keyword>
<dbReference type="InterPro" id="IPR027417">
    <property type="entry name" value="P-loop_NTPase"/>
</dbReference>
<dbReference type="Gene3D" id="3.40.50.300">
    <property type="entry name" value="P-loop containing nucleotide triphosphate hydrolases"/>
    <property type="match status" value="1"/>
</dbReference>
<feature type="compositionally biased region" description="Polar residues" evidence="3">
    <location>
        <begin position="114"/>
        <end position="127"/>
    </location>
</feature>
<evidence type="ECO:0000313" key="5">
    <source>
        <dbReference type="EMBL" id="KNC75877.1"/>
    </source>
</evidence>
<dbReference type="InterPro" id="IPR050168">
    <property type="entry name" value="AAA_ATPase_domain"/>
</dbReference>
<dbReference type="GO" id="GO:0016887">
    <property type="term" value="F:ATP hydrolysis activity"/>
    <property type="evidence" value="ECO:0007669"/>
    <property type="project" value="InterPro"/>
</dbReference>
<proteinExistence type="predicted"/>
<evidence type="ECO:0000259" key="4">
    <source>
        <dbReference type="SMART" id="SM00382"/>
    </source>
</evidence>
<dbReference type="PANTHER" id="PTHR23077">
    <property type="entry name" value="AAA-FAMILY ATPASE"/>
    <property type="match status" value="1"/>
</dbReference>
<name>A0A0L0FGG9_9EUKA</name>
<feature type="domain" description="AAA+ ATPase" evidence="4">
    <location>
        <begin position="460"/>
        <end position="624"/>
    </location>
</feature>
<dbReference type="SUPFAM" id="SSF52540">
    <property type="entry name" value="P-loop containing nucleoside triphosphate hydrolases"/>
    <property type="match status" value="1"/>
</dbReference>
<dbReference type="Proteomes" id="UP000054560">
    <property type="component" value="Unassembled WGS sequence"/>
</dbReference>
<organism evidence="5 6">
    <name type="scientific">Sphaeroforma arctica JP610</name>
    <dbReference type="NCBI Taxonomy" id="667725"/>
    <lineage>
        <taxon>Eukaryota</taxon>
        <taxon>Ichthyosporea</taxon>
        <taxon>Ichthyophonida</taxon>
        <taxon>Sphaeroforma</taxon>
    </lineage>
</organism>
<accession>A0A0L0FGG9</accession>
<dbReference type="GO" id="GO:0005524">
    <property type="term" value="F:ATP binding"/>
    <property type="evidence" value="ECO:0007669"/>
    <property type="project" value="UniProtKB-KW"/>
</dbReference>
<reference evidence="5 6" key="1">
    <citation type="submission" date="2011-02" db="EMBL/GenBank/DDBJ databases">
        <title>The Genome Sequence of Sphaeroforma arctica JP610.</title>
        <authorList>
            <consortium name="The Broad Institute Genome Sequencing Platform"/>
            <person name="Russ C."/>
            <person name="Cuomo C."/>
            <person name="Young S.K."/>
            <person name="Zeng Q."/>
            <person name="Gargeya S."/>
            <person name="Alvarado L."/>
            <person name="Berlin A."/>
            <person name="Chapman S.B."/>
            <person name="Chen Z."/>
            <person name="Freedman E."/>
            <person name="Gellesch M."/>
            <person name="Goldberg J."/>
            <person name="Griggs A."/>
            <person name="Gujja S."/>
            <person name="Heilman E."/>
            <person name="Heiman D."/>
            <person name="Howarth C."/>
            <person name="Mehta T."/>
            <person name="Neiman D."/>
            <person name="Pearson M."/>
            <person name="Roberts A."/>
            <person name="Saif S."/>
            <person name="Shea T."/>
            <person name="Shenoy N."/>
            <person name="Sisk P."/>
            <person name="Stolte C."/>
            <person name="Sykes S."/>
            <person name="White J."/>
            <person name="Yandava C."/>
            <person name="Burger G."/>
            <person name="Gray M.W."/>
            <person name="Holland P.W.H."/>
            <person name="King N."/>
            <person name="Lang F.B.F."/>
            <person name="Roger A.J."/>
            <person name="Ruiz-Trillo I."/>
            <person name="Haas B."/>
            <person name="Nusbaum C."/>
            <person name="Birren B."/>
        </authorList>
    </citation>
    <scope>NUCLEOTIDE SEQUENCE [LARGE SCALE GENOMIC DNA]</scope>
    <source>
        <strain evidence="5 6">JP610</strain>
    </source>
</reference>
<dbReference type="EMBL" id="KQ243376">
    <property type="protein sequence ID" value="KNC75877.1"/>
    <property type="molecule type" value="Genomic_DNA"/>
</dbReference>
<dbReference type="GeneID" id="25912109"/>
<dbReference type="PANTHER" id="PTHR23077:SF171">
    <property type="entry name" value="NUCLEAR VALOSIN-CONTAINING PROTEIN-LIKE"/>
    <property type="match status" value="1"/>
</dbReference>